<feature type="transmembrane region" description="Helical" evidence="1">
    <location>
        <begin position="172"/>
        <end position="193"/>
    </location>
</feature>
<evidence type="ECO:0000313" key="3">
    <source>
        <dbReference type="Proteomes" id="UP001610990"/>
    </source>
</evidence>
<name>A0ABW7R7G2_9ACTN</name>
<sequence length="229" mass="25055">MGAGLLVLSLLPALVCSFAFAVMLPYDIEEFREYGVAKPCPARAAVERLENCLRTVSFTVDSTEIKNGKSATYKATVSGARFWNGVVVFGDSGPLLDRLRPGDRITGTVWRGGVMTLSGQGVRQSSSDEPRDEPQWTAAVGTFTGLLAALGLEMGAVRLIRPRDHERWTWHAYGKPLFITMTIACFGVGFSAFLLDVPWWAVPPVPVLVVVYAAWLLHRLRKQTATRGA</sequence>
<evidence type="ECO:0008006" key="4">
    <source>
        <dbReference type="Google" id="ProtNLM"/>
    </source>
</evidence>
<keyword evidence="1" id="KW-1133">Transmembrane helix</keyword>
<gene>
    <name evidence="2" type="ORF">ACH4GP_06245</name>
</gene>
<keyword evidence="1" id="KW-0812">Transmembrane</keyword>
<accession>A0ABW7R7G2</accession>
<dbReference type="EMBL" id="JBIRGH010000003">
    <property type="protein sequence ID" value="MFH8583985.1"/>
    <property type="molecule type" value="Genomic_DNA"/>
</dbReference>
<evidence type="ECO:0000313" key="2">
    <source>
        <dbReference type="EMBL" id="MFH8583985.1"/>
    </source>
</evidence>
<keyword evidence="1" id="KW-0472">Membrane</keyword>
<protein>
    <recommendedName>
        <fullName evidence="4">Integral membrane protein</fullName>
    </recommendedName>
</protein>
<dbReference type="Proteomes" id="UP001610990">
    <property type="component" value="Unassembled WGS sequence"/>
</dbReference>
<feature type="transmembrane region" description="Helical" evidence="1">
    <location>
        <begin position="199"/>
        <end position="217"/>
    </location>
</feature>
<comment type="caution">
    <text evidence="2">The sequence shown here is derived from an EMBL/GenBank/DDBJ whole genome shotgun (WGS) entry which is preliminary data.</text>
</comment>
<dbReference type="RefSeq" id="WP_367432185.1">
    <property type="nucleotide sequence ID" value="NZ_CP108413.1"/>
</dbReference>
<evidence type="ECO:0000256" key="1">
    <source>
        <dbReference type="SAM" id="Phobius"/>
    </source>
</evidence>
<reference evidence="2 3" key="1">
    <citation type="submission" date="2024-10" db="EMBL/GenBank/DDBJ databases">
        <title>The Natural Products Discovery Center: Release of the First 8490 Sequenced Strains for Exploring Actinobacteria Biosynthetic Diversity.</title>
        <authorList>
            <person name="Kalkreuter E."/>
            <person name="Kautsar S.A."/>
            <person name="Yang D."/>
            <person name="Bader C.D."/>
            <person name="Teijaro C.N."/>
            <person name="Fluegel L."/>
            <person name="Davis C.M."/>
            <person name="Simpson J.R."/>
            <person name="Lauterbach L."/>
            <person name="Steele A.D."/>
            <person name="Gui C."/>
            <person name="Meng S."/>
            <person name="Li G."/>
            <person name="Viehrig K."/>
            <person name="Ye F."/>
            <person name="Su P."/>
            <person name="Kiefer A.F."/>
            <person name="Nichols A."/>
            <person name="Cepeda A.J."/>
            <person name="Yan W."/>
            <person name="Fan B."/>
            <person name="Jiang Y."/>
            <person name="Adhikari A."/>
            <person name="Zheng C.-J."/>
            <person name="Schuster L."/>
            <person name="Cowan T.M."/>
            <person name="Smanski M.J."/>
            <person name="Chevrette M.G."/>
            <person name="De Carvalho L.P.S."/>
            <person name="Shen B."/>
        </authorList>
    </citation>
    <scope>NUCLEOTIDE SEQUENCE [LARGE SCALE GENOMIC DNA]</scope>
    <source>
        <strain evidence="2 3">NPDC018013</strain>
    </source>
</reference>
<feature type="transmembrane region" description="Helical" evidence="1">
    <location>
        <begin position="136"/>
        <end position="160"/>
    </location>
</feature>
<keyword evidence="3" id="KW-1185">Reference proteome</keyword>
<proteinExistence type="predicted"/>
<organism evidence="2 3">
    <name type="scientific">Streptomyces celluloflavus</name>
    <dbReference type="NCBI Taxonomy" id="58344"/>
    <lineage>
        <taxon>Bacteria</taxon>
        <taxon>Bacillati</taxon>
        <taxon>Actinomycetota</taxon>
        <taxon>Actinomycetes</taxon>
        <taxon>Kitasatosporales</taxon>
        <taxon>Streptomycetaceae</taxon>
        <taxon>Streptomyces</taxon>
    </lineage>
</organism>